<gene>
    <name evidence="2" type="ORF">DIE28_11395</name>
</gene>
<evidence type="ECO:0000313" key="3">
    <source>
        <dbReference type="Proteomes" id="UP000256679"/>
    </source>
</evidence>
<dbReference type="Proteomes" id="UP000256679">
    <property type="component" value="Unassembled WGS sequence"/>
</dbReference>
<dbReference type="EMBL" id="QFCQ01000063">
    <property type="protein sequence ID" value="RDW12844.1"/>
    <property type="molecule type" value="Genomic_DNA"/>
</dbReference>
<comment type="caution">
    <text evidence="2">The sequence shown here is derived from an EMBL/GenBank/DDBJ whole genome shotgun (WGS) entry which is preliminary data.</text>
</comment>
<feature type="transmembrane region" description="Helical" evidence="1">
    <location>
        <begin position="42"/>
        <end position="61"/>
    </location>
</feature>
<keyword evidence="1" id="KW-0812">Transmembrane</keyword>
<dbReference type="RefSeq" id="WP_115756142.1">
    <property type="nucleotide sequence ID" value="NZ_QFCQ01000063.1"/>
</dbReference>
<name>A0A3D8P9V7_9RHOB</name>
<evidence type="ECO:0000313" key="2">
    <source>
        <dbReference type="EMBL" id="RDW12844.1"/>
    </source>
</evidence>
<keyword evidence="1" id="KW-1133">Transmembrane helix</keyword>
<proteinExistence type="predicted"/>
<keyword evidence="1" id="KW-0472">Membrane</keyword>
<dbReference type="AlphaFoldDB" id="A0A3D8P9V7"/>
<evidence type="ECO:0000256" key="1">
    <source>
        <dbReference type="SAM" id="Phobius"/>
    </source>
</evidence>
<keyword evidence="3" id="KW-1185">Reference proteome</keyword>
<protein>
    <submittedName>
        <fullName evidence="2">Uncharacterized protein</fullName>
    </submittedName>
</protein>
<reference evidence="2 3" key="1">
    <citation type="submission" date="2018-05" db="EMBL/GenBank/DDBJ databases">
        <title>Whole genome sequencing of Paracoccus thiocyanatus SST.</title>
        <authorList>
            <person name="Ghosh W."/>
            <person name="Rameez M.J."/>
            <person name="Roy C."/>
        </authorList>
    </citation>
    <scope>NUCLEOTIDE SEQUENCE [LARGE SCALE GENOMIC DNA]</scope>
    <source>
        <strain evidence="2 3">SST</strain>
    </source>
</reference>
<organism evidence="2 3">
    <name type="scientific">Paracoccus thiocyanatus</name>
    <dbReference type="NCBI Taxonomy" id="34006"/>
    <lineage>
        <taxon>Bacteria</taxon>
        <taxon>Pseudomonadati</taxon>
        <taxon>Pseudomonadota</taxon>
        <taxon>Alphaproteobacteria</taxon>
        <taxon>Rhodobacterales</taxon>
        <taxon>Paracoccaceae</taxon>
        <taxon>Paracoccus</taxon>
    </lineage>
</organism>
<accession>A0A3D8P9V7</accession>
<sequence length="68" mass="7522">MERVSPGPVPSIRPFFVILAGKTAHLAPAARIISRKWVDTRAWWIMIDALGMIAGMVRFALEGMVFAP</sequence>